<dbReference type="PANTHER" id="PTHR43464:SF19">
    <property type="entry name" value="UBIQUINONE BIOSYNTHESIS O-METHYLTRANSFERASE, MITOCHONDRIAL"/>
    <property type="match status" value="1"/>
</dbReference>
<dbReference type="Gene3D" id="3.40.50.150">
    <property type="entry name" value="Vaccinia Virus protein VP39"/>
    <property type="match status" value="1"/>
</dbReference>
<proteinExistence type="predicted"/>
<comment type="caution">
    <text evidence="4">The sequence shown here is derived from an EMBL/GenBank/DDBJ whole genome shotgun (WGS) entry which is preliminary data.</text>
</comment>
<accession>A0ABR1ILC2</accession>
<dbReference type="Pfam" id="PF13489">
    <property type="entry name" value="Methyltransf_23"/>
    <property type="match status" value="1"/>
</dbReference>
<keyword evidence="5" id="KW-1185">Reference proteome</keyword>
<dbReference type="SUPFAM" id="SSF53335">
    <property type="entry name" value="S-adenosyl-L-methionine-dependent methyltransferases"/>
    <property type="match status" value="1"/>
</dbReference>
<dbReference type="CDD" id="cd02440">
    <property type="entry name" value="AdoMet_MTases"/>
    <property type="match status" value="1"/>
</dbReference>
<gene>
    <name evidence="4" type="ORF">VKT23_019500</name>
</gene>
<dbReference type="Proteomes" id="UP001498398">
    <property type="component" value="Unassembled WGS sequence"/>
</dbReference>
<dbReference type="InterPro" id="IPR029063">
    <property type="entry name" value="SAM-dependent_MTases_sf"/>
</dbReference>
<evidence type="ECO:0000313" key="5">
    <source>
        <dbReference type="Proteomes" id="UP001498398"/>
    </source>
</evidence>
<organism evidence="4 5">
    <name type="scientific">Marasmiellus scandens</name>
    <dbReference type="NCBI Taxonomy" id="2682957"/>
    <lineage>
        <taxon>Eukaryota</taxon>
        <taxon>Fungi</taxon>
        <taxon>Dikarya</taxon>
        <taxon>Basidiomycota</taxon>
        <taxon>Agaricomycotina</taxon>
        <taxon>Agaricomycetes</taxon>
        <taxon>Agaricomycetidae</taxon>
        <taxon>Agaricales</taxon>
        <taxon>Marasmiineae</taxon>
        <taxon>Omphalotaceae</taxon>
        <taxon>Marasmiellus</taxon>
    </lineage>
</organism>
<evidence type="ECO:0000256" key="2">
    <source>
        <dbReference type="ARBA" id="ARBA00022679"/>
    </source>
</evidence>
<evidence type="ECO:0000256" key="3">
    <source>
        <dbReference type="ARBA" id="ARBA00022691"/>
    </source>
</evidence>
<keyword evidence="3" id="KW-0949">S-adenosyl-L-methionine</keyword>
<name>A0ABR1ILC2_9AGAR</name>
<reference evidence="4 5" key="1">
    <citation type="submission" date="2024-01" db="EMBL/GenBank/DDBJ databases">
        <title>A draft genome for the cacao thread blight pathogen Marasmiellus scandens.</title>
        <authorList>
            <person name="Baruah I.K."/>
            <person name="Leung J."/>
            <person name="Bukari Y."/>
            <person name="Amoako-Attah I."/>
            <person name="Meinhardt L.W."/>
            <person name="Bailey B.A."/>
            <person name="Cohen S.P."/>
        </authorList>
    </citation>
    <scope>NUCLEOTIDE SEQUENCE [LARGE SCALE GENOMIC DNA]</scope>
    <source>
        <strain evidence="4 5">GH-19</strain>
    </source>
</reference>
<dbReference type="PANTHER" id="PTHR43464">
    <property type="entry name" value="METHYLTRANSFERASE"/>
    <property type="match status" value="1"/>
</dbReference>
<evidence type="ECO:0000313" key="4">
    <source>
        <dbReference type="EMBL" id="KAK7435802.1"/>
    </source>
</evidence>
<sequence length="284" mass="30773">MKQVNAQSIAKFCLHEEKYYEVQLQSTEHRLAILSQWDIPEGARVLELGCGQGDCTAVLAELVGPQGHVTAVDPGASDYGYPFTLQQAQNHLSSGTLGDRISWKQALPTDFLQSDKEQYDIAVLVLCTWYFGSPAVLAETLSALASKAKRVLIAEWSLSDGRAPTHVLAVLAQAALECRKPTSVSNVRTLFTASTIEAAAIAAGLKLENSSVMATAPNVLDGSWEVQEVMAEGFANDIEKYIGDEREKYMVRSLREATLGSLESVGGTKKVKAMDVWCGTFVKA</sequence>
<keyword evidence="2" id="KW-0808">Transferase</keyword>
<dbReference type="EMBL" id="JBANRG010000102">
    <property type="protein sequence ID" value="KAK7435802.1"/>
    <property type="molecule type" value="Genomic_DNA"/>
</dbReference>
<evidence type="ECO:0008006" key="6">
    <source>
        <dbReference type="Google" id="ProtNLM"/>
    </source>
</evidence>
<keyword evidence="1" id="KW-0489">Methyltransferase</keyword>
<protein>
    <recommendedName>
        <fullName evidence="6">S-adenosyl-L-methionine-dependent methyltransferase</fullName>
    </recommendedName>
</protein>
<evidence type="ECO:0000256" key="1">
    <source>
        <dbReference type="ARBA" id="ARBA00022603"/>
    </source>
</evidence>